<dbReference type="eggNOG" id="KOG3627">
    <property type="taxonomic scope" value="Eukaryota"/>
</dbReference>
<dbReference type="InterPro" id="IPR001254">
    <property type="entry name" value="Trypsin_dom"/>
</dbReference>
<dbReference type="CDD" id="cd00190">
    <property type="entry name" value="Tryp_SPc"/>
    <property type="match status" value="1"/>
</dbReference>
<keyword evidence="4" id="KW-1015">Disulfide bond</keyword>
<dbReference type="EMBL" id="ACPB03012804">
    <property type="status" value="NOT_ANNOTATED_CDS"/>
    <property type="molecule type" value="Genomic_DNA"/>
</dbReference>
<dbReference type="PANTHER" id="PTHR24252">
    <property type="entry name" value="ACROSIN-RELATED"/>
    <property type="match status" value="1"/>
</dbReference>
<dbReference type="RefSeq" id="XP_073981310.1">
    <property type="nucleotide sequence ID" value="XM_074125209.1"/>
</dbReference>
<dbReference type="Pfam" id="PF00089">
    <property type="entry name" value="Trypsin"/>
    <property type="match status" value="1"/>
</dbReference>
<keyword evidence="6" id="KW-1185">Reference proteome</keyword>
<dbReference type="InterPro" id="IPR018114">
    <property type="entry name" value="TRYPSIN_HIS"/>
</dbReference>
<dbReference type="PANTHER" id="PTHR24252:SF7">
    <property type="entry name" value="HYALIN"/>
    <property type="match status" value="1"/>
</dbReference>
<name>T1HB34_RHOPR</name>
<evidence type="ECO:0000313" key="6">
    <source>
        <dbReference type="Proteomes" id="UP000015103"/>
    </source>
</evidence>
<dbReference type="InterPro" id="IPR043504">
    <property type="entry name" value="Peptidase_S1_PA_chymotrypsin"/>
</dbReference>
<keyword evidence="3" id="KW-0720">Serine protease</keyword>
<dbReference type="AlphaFoldDB" id="T1HB34"/>
<proteinExistence type="predicted"/>
<evidence type="ECO:0000256" key="4">
    <source>
        <dbReference type="ARBA" id="ARBA00023157"/>
    </source>
</evidence>
<dbReference type="SUPFAM" id="SSF50494">
    <property type="entry name" value="Trypsin-like serine proteases"/>
    <property type="match status" value="1"/>
</dbReference>
<keyword evidence="1" id="KW-0645">Protease</keyword>
<dbReference type="Gene3D" id="2.40.10.10">
    <property type="entry name" value="Trypsin-like serine proteases"/>
    <property type="match status" value="1"/>
</dbReference>
<dbReference type="FunFam" id="2.40.10.10:FF:000006">
    <property type="entry name" value="Serine proteinase stubble"/>
    <property type="match status" value="1"/>
</dbReference>
<dbReference type="Proteomes" id="UP000015103">
    <property type="component" value="Unassembled WGS sequence"/>
</dbReference>
<organism evidence="5 6">
    <name type="scientific">Rhodnius prolixus</name>
    <name type="common">Triatomid bug</name>
    <dbReference type="NCBI Taxonomy" id="13249"/>
    <lineage>
        <taxon>Eukaryota</taxon>
        <taxon>Metazoa</taxon>
        <taxon>Ecdysozoa</taxon>
        <taxon>Arthropoda</taxon>
        <taxon>Hexapoda</taxon>
        <taxon>Insecta</taxon>
        <taxon>Pterygota</taxon>
        <taxon>Neoptera</taxon>
        <taxon>Paraneoptera</taxon>
        <taxon>Hemiptera</taxon>
        <taxon>Heteroptera</taxon>
        <taxon>Panheteroptera</taxon>
        <taxon>Cimicomorpha</taxon>
        <taxon>Reduviidae</taxon>
        <taxon>Triatominae</taxon>
        <taxon>Rhodnius</taxon>
    </lineage>
</organism>
<evidence type="ECO:0000313" key="5">
    <source>
        <dbReference type="EnsemblMetazoa" id="RPRC001240-PA"/>
    </source>
</evidence>
<reference evidence="5" key="1">
    <citation type="submission" date="2015-05" db="UniProtKB">
        <authorList>
            <consortium name="EnsemblMetazoa"/>
        </authorList>
    </citation>
    <scope>IDENTIFICATION</scope>
</reference>
<dbReference type="GO" id="GO:0004252">
    <property type="term" value="F:serine-type endopeptidase activity"/>
    <property type="evidence" value="ECO:0007669"/>
    <property type="project" value="InterPro"/>
</dbReference>
<dbReference type="STRING" id="13249.T1HB34"/>
<dbReference type="EnsemblMetazoa" id="RPRC001240-RA">
    <property type="protein sequence ID" value="RPRC001240-PA"/>
    <property type="gene ID" value="RPRC001240"/>
</dbReference>
<dbReference type="InterPro" id="IPR009003">
    <property type="entry name" value="Peptidase_S1_PA"/>
</dbReference>
<dbReference type="InterPro" id="IPR001314">
    <property type="entry name" value="Peptidase_S1A"/>
</dbReference>
<dbReference type="PROSITE" id="PS00134">
    <property type="entry name" value="TRYPSIN_HIS"/>
    <property type="match status" value="1"/>
</dbReference>
<dbReference type="PRINTS" id="PR00722">
    <property type="entry name" value="CHYMOTRYPSIN"/>
</dbReference>
<dbReference type="InParanoid" id="T1HB34"/>
<evidence type="ECO:0000256" key="2">
    <source>
        <dbReference type="ARBA" id="ARBA00022801"/>
    </source>
</evidence>
<accession>T1HB34</accession>
<dbReference type="OMA" id="VYTEVAC"/>
<protein>
    <submittedName>
        <fullName evidence="5">Peptidase S1 domain-containing protein</fullName>
    </submittedName>
</protein>
<dbReference type="GO" id="GO:0006508">
    <property type="term" value="P:proteolysis"/>
    <property type="evidence" value="ECO:0007669"/>
    <property type="project" value="UniProtKB-KW"/>
</dbReference>
<dbReference type="PROSITE" id="PS00135">
    <property type="entry name" value="TRYPSIN_SER"/>
    <property type="match status" value="1"/>
</dbReference>
<keyword evidence="2" id="KW-0378">Hydrolase</keyword>
<dbReference type="SMART" id="SM00020">
    <property type="entry name" value="Tryp_SPc"/>
    <property type="match status" value="1"/>
</dbReference>
<dbReference type="InterPro" id="IPR033116">
    <property type="entry name" value="TRYPSIN_SER"/>
</dbReference>
<evidence type="ECO:0000256" key="3">
    <source>
        <dbReference type="ARBA" id="ARBA00022825"/>
    </source>
</evidence>
<sequence length="330" mass="36622">MLTDIIYIGRFFLVFLLGNLYSFEHVKANNVTKRANNALEKTNNFMQTNEHNLSHIDLGFVFLPVIPIDYEIPCGVRGVNTSNSIKIVGGTNAETGEFPWQVSIQRVDEDESALHICGGAVISSSWIVTAAHCVEDWPLNSLSVVAGDHNLFEVEGYEQRVDVVEIETKGYEEGKFKEDIALVQVYPPLRLDGVHISPICIPETYHRFKGLAIVTGWGRLAENGAIPNVLQKVTLPLINKYKCRRWFSISGYGNHKPGECQLCSGTEQGGTDSCQGDSGGPLICKRSNGRYYLCGIVSWGVGCARPLLPGVYTEVACYSSWIRQTIYEHN</sequence>
<dbReference type="GeneID" id="141452780"/>
<dbReference type="PROSITE" id="PS50240">
    <property type="entry name" value="TRYPSIN_DOM"/>
    <property type="match status" value="1"/>
</dbReference>
<dbReference type="VEuPathDB" id="VectorBase:RPRC001240"/>
<evidence type="ECO:0000256" key="1">
    <source>
        <dbReference type="ARBA" id="ARBA00022670"/>
    </source>
</evidence>
<dbReference type="HOGENOM" id="CLU_006842_0_4_1"/>